<feature type="region of interest" description="Disordered" evidence="8">
    <location>
        <begin position="55"/>
        <end position="100"/>
    </location>
</feature>
<reference evidence="11" key="1">
    <citation type="submission" date="2013-03" db="EMBL/GenBank/DDBJ databases">
        <authorList>
            <person name="Jeffery W."/>
            <person name="Warren W."/>
            <person name="Wilson R.K."/>
        </authorList>
    </citation>
    <scope>NUCLEOTIDE SEQUENCE</scope>
    <source>
        <strain evidence="11">female</strain>
    </source>
</reference>
<dbReference type="GO" id="GO:0051427">
    <property type="term" value="F:hormone receptor binding"/>
    <property type="evidence" value="ECO:0007669"/>
    <property type="project" value="TreeGrafter"/>
</dbReference>
<dbReference type="GO" id="GO:0007168">
    <property type="term" value="P:receptor guanylyl cyclase signaling pathway"/>
    <property type="evidence" value="ECO:0007669"/>
    <property type="project" value="TreeGrafter"/>
</dbReference>
<dbReference type="GO" id="GO:0097746">
    <property type="term" value="P:blood vessel diameter maintenance"/>
    <property type="evidence" value="ECO:0007669"/>
    <property type="project" value="UniProtKB-KW"/>
</dbReference>
<accession>A0A3B1JW83</accession>
<evidence type="ECO:0000256" key="3">
    <source>
        <dbReference type="ARBA" id="ARBA00022525"/>
    </source>
</evidence>
<keyword evidence="3" id="KW-0964">Secreted</keyword>
<organism evidence="10 11">
    <name type="scientific">Astyanax mexicanus</name>
    <name type="common">Blind cave fish</name>
    <name type="synonym">Astyanax fasciatus mexicanus</name>
    <dbReference type="NCBI Taxonomy" id="7994"/>
    <lineage>
        <taxon>Eukaryota</taxon>
        <taxon>Metazoa</taxon>
        <taxon>Chordata</taxon>
        <taxon>Craniata</taxon>
        <taxon>Vertebrata</taxon>
        <taxon>Euteleostomi</taxon>
        <taxon>Actinopterygii</taxon>
        <taxon>Neopterygii</taxon>
        <taxon>Teleostei</taxon>
        <taxon>Ostariophysi</taxon>
        <taxon>Characiformes</taxon>
        <taxon>Characoidei</taxon>
        <taxon>Acestrorhamphidae</taxon>
        <taxon>Acestrorhamphinae</taxon>
        <taxon>Astyanax</taxon>
    </lineage>
</organism>
<dbReference type="InParanoid" id="A0A3B1JW83"/>
<dbReference type="InterPro" id="IPR000663">
    <property type="entry name" value="Natr_peptide"/>
</dbReference>
<dbReference type="InterPro" id="IPR050787">
    <property type="entry name" value="Natriuretic_peptide"/>
</dbReference>
<dbReference type="GO" id="GO:0006182">
    <property type="term" value="P:cGMP biosynthetic process"/>
    <property type="evidence" value="ECO:0007669"/>
    <property type="project" value="TreeGrafter"/>
</dbReference>
<comment type="subcellular location">
    <subcellularLocation>
        <location evidence="1 7">Secreted</location>
    </subcellularLocation>
</comment>
<feature type="signal peptide" evidence="9">
    <location>
        <begin position="1"/>
        <end position="22"/>
    </location>
</feature>
<evidence type="ECO:0000256" key="7">
    <source>
        <dbReference type="RuleBase" id="RU003686"/>
    </source>
</evidence>
<feature type="chain" id="PRO_5017286129" evidence="9">
    <location>
        <begin position="23"/>
        <end position="139"/>
    </location>
</feature>
<keyword evidence="6" id="KW-1015">Disulfide bond</keyword>
<dbReference type="Pfam" id="PF00212">
    <property type="entry name" value="ANP"/>
    <property type="match status" value="1"/>
</dbReference>
<evidence type="ECO:0000256" key="2">
    <source>
        <dbReference type="ARBA" id="ARBA00009041"/>
    </source>
</evidence>
<dbReference type="GO" id="GO:0007218">
    <property type="term" value="P:neuropeptide signaling pathway"/>
    <property type="evidence" value="ECO:0007669"/>
    <property type="project" value="TreeGrafter"/>
</dbReference>
<dbReference type="PROSITE" id="PS00263">
    <property type="entry name" value="NATRIURETIC_PEPTIDE"/>
    <property type="match status" value="1"/>
</dbReference>
<dbReference type="GO" id="GO:0005179">
    <property type="term" value="F:hormone activity"/>
    <property type="evidence" value="ECO:0007669"/>
    <property type="project" value="InterPro"/>
</dbReference>
<evidence type="ECO:0000313" key="11">
    <source>
        <dbReference type="Proteomes" id="UP000018467"/>
    </source>
</evidence>
<dbReference type="PANTHER" id="PTHR14066:SF10">
    <property type="entry name" value="NATRIURETIC PEPTIDES B"/>
    <property type="match status" value="1"/>
</dbReference>
<dbReference type="GeneTree" id="ENSGT00940000169392"/>
<dbReference type="InterPro" id="IPR030480">
    <property type="entry name" value="Natr_peptide_CS"/>
</dbReference>
<name>A0A3B1JW83_ASTMX</name>
<dbReference type="AlphaFoldDB" id="A0A3B1JW83"/>
<dbReference type="GeneID" id="103032860"/>
<reference evidence="11" key="2">
    <citation type="journal article" date="2014" name="Nat. Commun.">
        <title>The cavefish genome reveals candidate genes for eye loss.</title>
        <authorList>
            <person name="McGaugh S.E."/>
            <person name="Gross J.B."/>
            <person name="Aken B."/>
            <person name="Blin M."/>
            <person name="Borowsky R."/>
            <person name="Chalopin D."/>
            <person name="Hinaux H."/>
            <person name="Jeffery W.R."/>
            <person name="Keene A."/>
            <person name="Ma L."/>
            <person name="Minx P."/>
            <person name="Murphy D."/>
            <person name="O'Quin K.E."/>
            <person name="Retaux S."/>
            <person name="Rohner N."/>
            <person name="Searle S.M."/>
            <person name="Stahl B.A."/>
            <person name="Tabin C."/>
            <person name="Volff J.N."/>
            <person name="Yoshizawa M."/>
            <person name="Warren W.C."/>
        </authorList>
    </citation>
    <scope>NUCLEOTIDE SEQUENCE [LARGE SCALE GENOMIC DNA]</scope>
    <source>
        <strain evidence="11">female</strain>
    </source>
</reference>
<dbReference type="Proteomes" id="UP000018467">
    <property type="component" value="Unassembled WGS sequence"/>
</dbReference>
<dbReference type="KEGG" id="amex:103032860"/>
<comment type="similarity">
    <text evidence="2 7">Belongs to the natriuretic peptide family.</text>
</comment>
<dbReference type="RefSeq" id="XP_007247986.1">
    <property type="nucleotide sequence ID" value="XM_007247924.4"/>
</dbReference>
<keyword evidence="11" id="KW-1185">Reference proteome</keyword>
<evidence type="ECO:0000256" key="1">
    <source>
        <dbReference type="ARBA" id="ARBA00004613"/>
    </source>
</evidence>
<evidence type="ECO:0000256" key="4">
    <source>
        <dbReference type="ARBA" id="ARBA00022729"/>
    </source>
</evidence>
<evidence type="ECO:0000256" key="6">
    <source>
        <dbReference type="ARBA" id="ARBA00023157"/>
    </source>
</evidence>
<dbReference type="OrthoDB" id="8865096at2759"/>
<dbReference type="STRING" id="7994.ENSAMXP00000045981"/>
<evidence type="ECO:0000313" key="10">
    <source>
        <dbReference type="Ensembl" id="ENSAMXP00000045981.1"/>
    </source>
</evidence>
<keyword evidence="4 9" id="KW-0732">Signal</keyword>
<dbReference type="GO" id="GO:0005615">
    <property type="term" value="C:extracellular space"/>
    <property type="evidence" value="ECO:0007669"/>
    <property type="project" value="TreeGrafter"/>
</dbReference>
<sequence length="139" mass="15191">MVKGLILPGLLVLLCHEVVVKAHVLTRHNSVNSISKLKSLLQQFEEVLAPVEDPEGAVDYEERNMVPSQSQASPGWEKNREEQAPPGEEPSPEEDLEAQKKHLIDLLLSTRSKGFSGCFGGRLDRIGSSSSLGCNSMRG</sequence>
<dbReference type="FunCoup" id="A0A3B1JW83">
    <property type="interactions" value="960"/>
</dbReference>
<dbReference type="GO" id="GO:0005737">
    <property type="term" value="C:cytoplasm"/>
    <property type="evidence" value="ECO:0007669"/>
    <property type="project" value="TreeGrafter"/>
</dbReference>
<protein>
    <submittedName>
        <fullName evidence="10">Natriuretic peptides A</fullName>
    </submittedName>
</protein>
<dbReference type="GO" id="GO:0019934">
    <property type="term" value="P:cGMP-mediated signaling"/>
    <property type="evidence" value="ECO:0007669"/>
    <property type="project" value="TreeGrafter"/>
</dbReference>
<dbReference type="InterPro" id="IPR002408">
    <property type="entry name" value="Natriuretic_peptide_brain"/>
</dbReference>
<reference evidence="10" key="3">
    <citation type="submission" date="2025-08" db="UniProtKB">
        <authorList>
            <consortium name="Ensembl"/>
        </authorList>
    </citation>
    <scope>IDENTIFICATION</scope>
</reference>
<dbReference type="Bgee" id="ENSAMXG00000036240">
    <property type="expression patterns" value="Expressed in heart and 1 other cell type or tissue"/>
</dbReference>
<dbReference type="PRINTS" id="PR00712">
    <property type="entry name" value="BNATPEPTIDE"/>
</dbReference>
<dbReference type="PANTHER" id="PTHR14066">
    <property type="entry name" value="ATRIAL NATRIURETIC FACTOR PRECURSOR"/>
    <property type="match status" value="1"/>
</dbReference>
<reference evidence="10" key="4">
    <citation type="submission" date="2025-09" db="UniProtKB">
        <authorList>
            <consortium name="Ensembl"/>
        </authorList>
    </citation>
    <scope>IDENTIFICATION</scope>
</reference>
<dbReference type="GO" id="GO:0003085">
    <property type="term" value="P:negative regulation of systemic arterial blood pressure"/>
    <property type="evidence" value="ECO:0007669"/>
    <property type="project" value="TreeGrafter"/>
</dbReference>
<keyword evidence="5 7" id="KW-0838">Vasoactive</keyword>
<dbReference type="SMART" id="SM00183">
    <property type="entry name" value="NAT_PEP"/>
    <property type="match status" value="1"/>
</dbReference>
<evidence type="ECO:0000256" key="8">
    <source>
        <dbReference type="SAM" id="MobiDB-lite"/>
    </source>
</evidence>
<proteinExistence type="inferred from homology"/>
<dbReference type="CTD" id="4878"/>
<evidence type="ECO:0000256" key="9">
    <source>
        <dbReference type="SAM" id="SignalP"/>
    </source>
</evidence>
<evidence type="ECO:0000256" key="5">
    <source>
        <dbReference type="ARBA" id="ARBA00022858"/>
    </source>
</evidence>
<dbReference type="Ensembl" id="ENSAMXT00000032047.1">
    <property type="protein sequence ID" value="ENSAMXP00000045981.1"/>
    <property type="gene ID" value="ENSAMXG00000036240.1"/>
</dbReference>